<gene>
    <name evidence="5" type="ORF">DT99_26955</name>
</gene>
<dbReference type="InterPro" id="IPR028082">
    <property type="entry name" value="Peripla_BP_I"/>
</dbReference>
<organism evidence="5">
    <name type="scientific">Burkholderia cenocepacia</name>
    <dbReference type="NCBI Taxonomy" id="95486"/>
    <lineage>
        <taxon>Bacteria</taxon>
        <taxon>Pseudomonadati</taxon>
        <taxon>Pseudomonadota</taxon>
        <taxon>Betaproteobacteria</taxon>
        <taxon>Burkholderiales</taxon>
        <taxon>Burkholderiaceae</taxon>
        <taxon>Burkholderia</taxon>
        <taxon>Burkholderia cepacia complex</taxon>
    </lineage>
</organism>
<evidence type="ECO:0000256" key="1">
    <source>
        <dbReference type="ARBA" id="ARBA00010062"/>
    </source>
</evidence>
<keyword evidence="2 3" id="KW-0732">Signal</keyword>
<feature type="chain" id="PRO_5001679895" evidence="3">
    <location>
        <begin position="37"/>
        <end position="454"/>
    </location>
</feature>
<evidence type="ECO:0000259" key="4">
    <source>
        <dbReference type="Pfam" id="PF13458"/>
    </source>
</evidence>
<feature type="domain" description="Leucine-binding protein" evidence="4">
    <location>
        <begin position="48"/>
        <end position="411"/>
    </location>
</feature>
<dbReference type="AlphaFoldDB" id="A0A071M6N4"/>
<sequence>MRNIRKRFSGLAWRKWVGAFAAVLALSPAVVPQARAAGAEYFPLQSYRVGPYAAGGSGFFGGFIDYLQLINARDGGVNGVKLVWKECETEYVVEKGVECYERLKNSGPDGAPAAATNPLSVGIAYATLDRSTADRIPLITINHGRTDSTDGSVFPYVFPLQLNPYSEVSAIVNYVGQRSGGLASLKGKKIVVLYHGSPYGRETIPVVDLLAKKYGFIVTQIEVPHPGNEQGSQWLKIHQINPDWVILRGWGVMNPVAIKTAQKVGYPVDHIIGNIWSNSEEDVRPAGDAAKGFISITTHPSGTDYPVLQAINQFVIKPGNGNLKDPARFGTVYYNLGVVNGILNVEAVRVAQRKYGNKPLTGEQVRWGFEHLNLDDARLKQLGALGLVQPLKLSCADHEGGGAVRFQQWDGAKWHVISDWVQADRALLRPIIEKSALAYAKEKGITPRDCSKEP</sequence>
<dbReference type="Gene3D" id="3.40.50.2300">
    <property type="match status" value="2"/>
</dbReference>
<comment type="similarity">
    <text evidence="1">Belongs to the leucine-binding protein family.</text>
</comment>
<dbReference type="Pfam" id="PF13458">
    <property type="entry name" value="Peripla_BP_6"/>
    <property type="match status" value="1"/>
</dbReference>
<accession>A0A071M6N4</accession>
<dbReference type="SUPFAM" id="SSF53822">
    <property type="entry name" value="Periplasmic binding protein-like I"/>
    <property type="match status" value="1"/>
</dbReference>
<reference evidence="5" key="1">
    <citation type="submission" date="2014-04" db="EMBL/GenBank/DDBJ databases">
        <title>In planta biocontrol of soil-borne Fusarium wilt of banana through a plant endophytic bacterium, Burkholderia cenocepacia 869T2.</title>
        <authorList>
            <person name="Ho Y.-N."/>
            <person name="Chiang H.-M."/>
            <person name="Chao C.-P."/>
            <person name="Su C.-C."/>
            <person name="Hsu H.-F."/>
            <person name="Guo C.-T."/>
            <person name="Hsieh J.-L."/>
            <person name="Huang C.-C."/>
        </authorList>
    </citation>
    <scope>NUCLEOTIDE SEQUENCE [LARGE SCALE GENOMIC DNA]</scope>
    <source>
        <strain evidence="5">869T2</strain>
    </source>
</reference>
<proteinExistence type="inferred from homology"/>
<dbReference type="CDD" id="cd06334">
    <property type="entry name" value="PBP1_ABC_ligand_binding-like"/>
    <property type="match status" value="1"/>
</dbReference>
<dbReference type="PANTHER" id="PTHR47235">
    <property type="entry name" value="BLR6548 PROTEIN"/>
    <property type="match status" value="1"/>
</dbReference>
<comment type="caution">
    <text evidence="5">The sequence shown here is derived from an EMBL/GenBank/DDBJ whole genome shotgun (WGS) entry which is preliminary data.</text>
</comment>
<evidence type="ECO:0000256" key="3">
    <source>
        <dbReference type="SAM" id="SignalP"/>
    </source>
</evidence>
<dbReference type="InterPro" id="IPR028081">
    <property type="entry name" value="Leu-bd"/>
</dbReference>
<protein>
    <submittedName>
        <fullName evidence="5">ABC transporter permease</fullName>
    </submittedName>
</protein>
<evidence type="ECO:0000256" key="2">
    <source>
        <dbReference type="ARBA" id="ARBA00022729"/>
    </source>
</evidence>
<dbReference type="EMBL" id="JJOA01000027">
    <property type="protein sequence ID" value="KEA56428.1"/>
    <property type="molecule type" value="Genomic_DNA"/>
</dbReference>
<dbReference type="PANTHER" id="PTHR47235:SF1">
    <property type="entry name" value="BLR6548 PROTEIN"/>
    <property type="match status" value="1"/>
</dbReference>
<name>A0A071M6N4_9BURK</name>
<feature type="signal peptide" evidence="3">
    <location>
        <begin position="1"/>
        <end position="36"/>
    </location>
</feature>
<evidence type="ECO:0000313" key="5">
    <source>
        <dbReference type="EMBL" id="KEA56428.1"/>
    </source>
</evidence>